<dbReference type="PRINTS" id="PR00260">
    <property type="entry name" value="CHEMTRNSDUCR"/>
</dbReference>
<dbReference type="SMART" id="SM00283">
    <property type="entry name" value="MA"/>
    <property type="match status" value="1"/>
</dbReference>
<evidence type="ECO:0000256" key="7">
    <source>
        <dbReference type="ARBA" id="ARBA00023136"/>
    </source>
</evidence>
<feature type="domain" description="HAMP" evidence="13">
    <location>
        <begin position="338"/>
        <end position="392"/>
    </location>
</feature>
<dbReference type="Proteomes" id="UP000323297">
    <property type="component" value="Unassembled WGS sequence"/>
</dbReference>
<dbReference type="Gene3D" id="3.30.450.20">
    <property type="entry name" value="PAS domain"/>
    <property type="match status" value="1"/>
</dbReference>
<dbReference type="Pfam" id="PF02743">
    <property type="entry name" value="dCache_1"/>
    <property type="match status" value="1"/>
</dbReference>
<dbReference type="RefSeq" id="WP_149607231.1">
    <property type="nucleotide sequence ID" value="NZ_JAYWJT010000004.1"/>
</dbReference>
<dbReference type="CDD" id="cd11386">
    <property type="entry name" value="MCP_signal"/>
    <property type="match status" value="1"/>
</dbReference>
<comment type="similarity">
    <text evidence="9">Belongs to the methyl-accepting chemotaxis (MCP) protein family.</text>
</comment>
<keyword evidence="6 11" id="KW-1133">Transmembrane helix</keyword>
<dbReference type="Pfam" id="PF00015">
    <property type="entry name" value="MCPsignal"/>
    <property type="match status" value="1"/>
</dbReference>
<evidence type="ECO:0000256" key="11">
    <source>
        <dbReference type="SAM" id="Phobius"/>
    </source>
</evidence>
<keyword evidence="2" id="KW-1003">Cell membrane</keyword>
<evidence type="ECO:0000256" key="4">
    <source>
        <dbReference type="ARBA" id="ARBA00022500"/>
    </source>
</evidence>
<dbReference type="Pfam" id="PF00672">
    <property type="entry name" value="HAMP"/>
    <property type="match status" value="1"/>
</dbReference>
<evidence type="ECO:0000256" key="8">
    <source>
        <dbReference type="ARBA" id="ARBA00023224"/>
    </source>
</evidence>
<dbReference type="InterPro" id="IPR003660">
    <property type="entry name" value="HAMP_dom"/>
</dbReference>
<evidence type="ECO:0000259" key="13">
    <source>
        <dbReference type="PROSITE" id="PS50885"/>
    </source>
</evidence>
<evidence type="ECO:0000256" key="6">
    <source>
        <dbReference type="ARBA" id="ARBA00022989"/>
    </source>
</evidence>
<dbReference type="GO" id="GO:0006935">
    <property type="term" value="P:chemotaxis"/>
    <property type="evidence" value="ECO:0007669"/>
    <property type="project" value="UniProtKB-KW"/>
</dbReference>
<reference evidence="14 15" key="1">
    <citation type="submission" date="2019-08" db="EMBL/GenBank/DDBJ databases">
        <title>Draft genome sequence of Citrobacter portucalensis strain isolated from green turtle.</title>
        <authorList>
            <person name="Fernandes M.R."/>
            <person name="Sellera F.P."/>
            <person name="Goldeberg D.W."/>
            <person name="Costa D.C."/>
            <person name="Lincopan N."/>
        </authorList>
    </citation>
    <scope>NUCLEOTIDE SEQUENCE [LARGE SCALE GENOMIC DNA]</scope>
    <source>
        <strain evidence="14 15">TV06</strain>
    </source>
</reference>
<proteinExistence type="inferred from homology"/>
<dbReference type="InterPro" id="IPR051310">
    <property type="entry name" value="MCP_chemotaxis"/>
</dbReference>
<keyword evidence="3" id="KW-0488">Methylation</keyword>
<dbReference type="PANTHER" id="PTHR43531:SF16">
    <property type="entry name" value="METHYL-ACCEPTING CHEMOTAXIS PROTEIN II"/>
    <property type="match status" value="1"/>
</dbReference>
<dbReference type="GO" id="GO:0007165">
    <property type="term" value="P:signal transduction"/>
    <property type="evidence" value="ECO:0007669"/>
    <property type="project" value="UniProtKB-KW"/>
</dbReference>
<dbReference type="InterPro" id="IPR004090">
    <property type="entry name" value="Chemotax_Me-accpt_rcpt"/>
</dbReference>
<evidence type="ECO:0000313" key="14">
    <source>
        <dbReference type="EMBL" id="KAA1146576.1"/>
    </source>
</evidence>
<keyword evidence="8 10" id="KW-0807">Transducer</keyword>
<dbReference type="SMART" id="SM00304">
    <property type="entry name" value="HAMP"/>
    <property type="match status" value="1"/>
</dbReference>
<dbReference type="CDD" id="cd12913">
    <property type="entry name" value="PDC1_MCP_like"/>
    <property type="match status" value="1"/>
</dbReference>
<accession>A0A5B0T861</accession>
<dbReference type="FunFam" id="1.10.287.950:FF:000001">
    <property type="entry name" value="Methyl-accepting chemotaxis sensory transducer"/>
    <property type="match status" value="1"/>
</dbReference>
<dbReference type="SUPFAM" id="SSF58104">
    <property type="entry name" value="Methyl-accepting chemotaxis protein (MCP) signaling domain"/>
    <property type="match status" value="1"/>
</dbReference>
<evidence type="ECO:0000259" key="12">
    <source>
        <dbReference type="PROSITE" id="PS50111"/>
    </source>
</evidence>
<organism evidence="14 15">
    <name type="scientific">Citrobacter portucalensis</name>
    <dbReference type="NCBI Taxonomy" id="1639133"/>
    <lineage>
        <taxon>Bacteria</taxon>
        <taxon>Pseudomonadati</taxon>
        <taxon>Pseudomonadota</taxon>
        <taxon>Gammaproteobacteria</taxon>
        <taxon>Enterobacterales</taxon>
        <taxon>Enterobacteriaceae</taxon>
        <taxon>Citrobacter</taxon>
        <taxon>Citrobacter freundii complex</taxon>
    </lineage>
</organism>
<name>A0A5B0T861_9ENTR</name>
<sequence>MAWYPTRISTRLTIGGILLLAVTTLVIVVIMLWRGQPRVVEINTALIEETGQGLTRQLSTVLSRIEGETVSLSRLAEVLPNDESLYQSVVPHLIGEGKDSIITGGGIWPEPDAFTPGVEKRSFFWARNAEGKLVYSNDYNVEGSSGYHNESWYQLAKDHSQNSCLWSDVYRDASSGVNMVTCSVPYQQAGKFAGVATTDIRLDNVATFMQQQGNSTGGYAFVVDKQGQILYFPQADLAKYKTINDLAQSAQWLIPVQNGLKSLRPTDGVKTITLANDNVLNTASQVMLFPMPDTGWVVGLATPESRIVGLAKVMMQDVLEVLIPIMTLLLVGSWLVVRRLISRLDDTRQALDDIAQGEGDLTRRLDVRGKDEISAIAEAFNLFVDKISAILITVRSSSTVVANNAVSLADSNMELSSRVTQQAAALEESSAAMEQLNATVHQNASNTQLADELSDSTAQTANRCGDVMQGVISTMDNVSASSGRMVEIVAVIDSIAFQTNILALNAAVEAARAGDAGRGFAVVASEVRTLAQRSATAAQEIKTLIDESVSHVGSGSQQIHNAGERLGELVNNVRQVRQLMGEIRVAGEEQRKGVSEVTLAVTEMDSTVQQNASLIDDAAARTQALKEEAEQLALLVSSFRLPEPGVAG</sequence>
<dbReference type="PROSITE" id="PS50885">
    <property type="entry name" value="HAMP"/>
    <property type="match status" value="1"/>
</dbReference>
<keyword evidence="5 11" id="KW-0812">Transmembrane</keyword>
<dbReference type="PROSITE" id="PS50111">
    <property type="entry name" value="CHEMOTAXIS_TRANSDUC_2"/>
    <property type="match status" value="1"/>
</dbReference>
<evidence type="ECO:0000256" key="2">
    <source>
        <dbReference type="ARBA" id="ARBA00022475"/>
    </source>
</evidence>
<evidence type="ECO:0000256" key="9">
    <source>
        <dbReference type="ARBA" id="ARBA00029447"/>
    </source>
</evidence>
<feature type="domain" description="Methyl-accepting transducer" evidence="12">
    <location>
        <begin position="397"/>
        <end position="626"/>
    </location>
</feature>
<evidence type="ECO:0000256" key="5">
    <source>
        <dbReference type="ARBA" id="ARBA00022692"/>
    </source>
</evidence>
<dbReference type="GO" id="GO:0005886">
    <property type="term" value="C:plasma membrane"/>
    <property type="evidence" value="ECO:0007669"/>
    <property type="project" value="UniProtKB-SubCell"/>
</dbReference>
<keyword evidence="7 11" id="KW-0472">Membrane</keyword>
<comment type="subcellular location">
    <subcellularLocation>
        <location evidence="1">Cell inner membrane</location>
        <topology evidence="1">Multi-pass membrane protein</topology>
    </subcellularLocation>
</comment>
<keyword evidence="4" id="KW-0145">Chemotaxis</keyword>
<dbReference type="AlphaFoldDB" id="A0A5B0T861"/>
<dbReference type="Gene3D" id="1.10.287.950">
    <property type="entry name" value="Methyl-accepting chemotaxis protein"/>
    <property type="match status" value="1"/>
</dbReference>
<evidence type="ECO:0000313" key="15">
    <source>
        <dbReference type="Proteomes" id="UP000323297"/>
    </source>
</evidence>
<evidence type="ECO:0000256" key="3">
    <source>
        <dbReference type="ARBA" id="ARBA00022481"/>
    </source>
</evidence>
<protein>
    <submittedName>
        <fullName evidence="14">HAMP domain-containing protein</fullName>
    </submittedName>
</protein>
<dbReference type="InterPro" id="IPR033479">
    <property type="entry name" value="dCache_1"/>
</dbReference>
<dbReference type="EMBL" id="VTZD01000003">
    <property type="protein sequence ID" value="KAA1146576.1"/>
    <property type="molecule type" value="Genomic_DNA"/>
</dbReference>
<dbReference type="InterPro" id="IPR004089">
    <property type="entry name" value="MCPsignal_dom"/>
</dbReference>
<gene>
    <name evidence="14" type="ORF">D3H66_02355</name>
</gene>
<evidence type="ECO:0000256" key="10">
    <source>
        <dbReference type="PROSITE-ProRule" id="PRU00284"/>
    </source>
</evidence>
<evidence type="ECO:0000256" key="1">
    <source>
        <dbReference type="ARBA" id="ARBA00004429"/>
    </source>
</evidence>
<feature type="transmembrane region" description="Helical" evidence="11">
    <location>
        <begin position="12"/>
        <end position="33"/>
    </location>
</feature>
<dbReference type="CDD" id="cd06225">
    <property type="entry name" value="HAMP"/>
    <property type="match status" value="1"/>
</dbReference>
<comment type="caution">
    <text evidence="14">The sequence shown here is derived from an EMBL/GenBank/DDBJ whole genome shotgun (WGS) entry which is preliminary data.</text>
</comment>
<dbReference type="GO" id="GO:0004888">
    <property type="term" value="F:transmembrane signaling receptor activity"/>
    <property type="evidence" value="ECO:0007669"/>
    <property type="project" value="InterPro"/>
</dbReference>
<dbReference type="PANTHER" id="PTHR43531">
    <property type="entry name" value="PROTEIN ICFG"/>
    <property type="match status" value="1"/>
</dbReference>